<evidence type="ECO:0000256" key="5">
    <source>
        <dbReference type="SAM" id="MobiDB-lite"/>
    </source>
</evidence>
<dbReference type="AlphaFoldDB" id="A1K2I9"/>
<dbReference type="GO" id="GO:0043023">
    <property type="term" value="F:ribosomal large subunit binding"/>
    <property type="evidence" value="ECO:0007669"/>
    <property type="project" value="InterPro"/>
</dbReference>
<dbReference type="SUPFAM" id="SSF55174">
    <property type="entry name" value="Alpha-L RNA-binding motif"/>
    <property type="match status" value="1"/>
</dbReference>
<sequence>MTTSPSGSDDARTRIDKWLWAARFFKHRTGATDAVDGGKVKLNGSAVKPARDVKVGDRLDITIGEEQFTVVVRAIADKRGPASVAQTLYEETPDSVERRQASREQRKLAATPGADLHGRPTKRDRRQIRRFTDF</sequence>
<dbReference type="CDD" id="cd00165">
    <property type="entry name" value="S4"/>
    <property type="match status" value="1"/>
</dbReference>
<dbReference type="InterPro" id="IPR025708">
    <property type="entry name" value="HSP15"/>
</dbReference>
<dbReference type="GO" id="GO:0034605">
    <property type="term" value="P:cellular response to heat"/>
    <property type="evidence" value="ECO:0007669"/>
    <property type="project" value="InterPro"/>
</dbReference>
<evidence type="ECO:0000256" key="4">
    <source>
        <dbReference type="PROSITE-ProRule" id="PRU00182"/>
    </source>
</evidence>
<dbReference type="RefSeq" id="WP_011764162.1">
    <property type="nucleotide sequence ID" value="NC_008702.1"/>
</dbReference>
<dbReference type="PROSITE" id="PS50889">
    <property type="entry name" value="S4"/>
    <property type="match status" value="1"/>
</dbReference>
<keyword evidence="2 4" id="KW-0694">RNA-binding</keyword>
<keyword evidence="7" id="KW-0346">Stress response</keyword>
<dbReference type="Pfam" id="PF01479">
    <property type="entry name" value="S4"/>
    <property type="match status" value="1"/>
</dbReference>
<dbReference type="PIRSF" id="PIRSF016821">
    <property type="entry name" value="HSP15"/>
    <property type="match status" value="1"/>
</dbReference>
<feature type="compositionally biased region" description="Basic residues" evidence="5">
    <location>
        <begin position="119"/>
        <end position="134"/>
    </location>
</feature>
<evidence type="ECO:0000313" key="7">
    <source>
        <dbReference type="EMBL" id="CAL93044.1"/>
    </source>
</evidence>
<evidence type="ECO:0000313" key="8">
    <source>
        <dbReference type="Proteomes" id="UP000002588"/>
    </source>
</evidence>
<dbReference type="STRING" id="62928.azo0427"/>
<reference evidence="7 8" key="1">
    <citation type="journal article" date="2006" name="Nat. Biotechnol.">
        <title>Complete genome of the mutualistic, N2-fixing grass endophyte Azoarcus sp. strain BH72.</title>
        <authorList>
            <person name="Krause A."/>
            <person name="Ramakumar A."/>
            <person name="Bartels D."/>
            <person name="Battistoni F."/>
            <person name="Bekel T."/>
            <person name="Boch J."/>
            <person name="Boehm M."/>
            <person name="Friedrich F."/>
            <person name="Hurek T."/>
            <person name="Krause L."/>
            <person name="Linke B."/>
            <person name="McHardy A.C."/>
            <person name="Sarkar A."/>
            <person name="Schneiker S."/>
            <person name="Syed A.A."/>
            <person name="Thauer R."/>
            <person name="Vorhoelter F.-J."/>
            <person name="Weidner S."/>
            <person name="Puehler A."/>
            <person name="Reinhold-Hurek B."/>
            <person name="Kaiser O."/>
            <person name="Goesmann A."/>
        </authorList>
    </citation>
    <scope>NUCLEOTIDE SEQUENCE [LARGE SCALE GENOMIC DNA]</scope>
    <source>
        <strain evidence="7 8">BH72</strain>
    </source>
</reference>
<gene>
    <name evidence="7" type="primary">hslR</name>
    <name evidence="7" type="ordered locus">azo0427</name>
</gene>
<feature type="compositionally biased region" description="Basic and acidic residues" evidence="5">
    <location>
        <begin position="95"/>
        <end position="107"/>
    </location>
</feature>
<dbReference type="GO" id="GO:0003677">
    <property type="term" value="F:DNA binding"/>
    <property type="evidence" value="ECO:0007669"/>
    <property type="project" value="UniProtKB-KW"/>
</dbReference>
<comment type="similarity">
    <text evidence="1">Belongs to the HSP15 family.</text>
</comment>
<dbReference type="eggNOG" id="COG1188">
    <property type="taxonomic scope" value="Bacteria"/>
</dbReference>
<dbReference type="GO" id="GO:0003727">
    <property type="term" value="F:single-stranded RNA binding"/>
    <property type="evidence" value="ECO:0007669"/>
    <property type="project" value="InterPro"/>
</dbReference>
<proteinExistence type="inferred from homology"/>
<feature type="domain" description="RNA-binding S4" evidence="6">
    <location>
        <begin position="13"/>
        <end position="75"/>
    </location>
</feature>
<evidence type="ECO:0000256" key="3">
    <source>
        <dbReference type="ARBA" id="ARBA00023125"/>
    </source>
</evidence>
<organism evidence="7 8">
    <name type="scientific">Azoarcus sp. (strain BH72)</name>
    <dbReference type="NCBI Taxonomy" id="418699"/>
    <lineage>
        <taxon>Bacteria</taxon>
        <taxon>Pseudomonadati</taxon>
        <taxon>Pseudomonadota</taxon>
        <taxon>Betaproteobacteria</taxon>
        <taxon>Rhodocyclales</taxon>
        <taxon>Zoogloeaceae</taxon>
        <taxon>Azoarcus</taxon>
    </lineage>
</organism>
<keyword evidence="3" id="KW-0238">DNA-binding</keyword>
<feature type="region of interest" description="Disordered" evidence="5">
    <location>
        <begin position="89"/>
        <end position="134"/>
    </location>
</feature>
<accession>A1K2I9</accession>
<evidence type="ECO:0000256" key="2">
    <source>
        <dbReference type="ARBA" id="ARBA00022884"/>
    </source>
</evidence>
<evidence type="ECO:0000259" key="6">
    <source>
        <dbReference type="SMART" id="SM00363"/>
    </source>
</evidence>
<protein>
    <submittedName>
        <fullName evidence="7">Heat shock protein</fullName>
    </submittedName>
</protein>
<keyword evidence="8" id="KW-1185">Reference proteome</keyword>
<dbReference type="SMART" id="SM00363">
    <property type="entry name" value="S4"/>
    <property type="match status" value="1"/>
</dbReference>
<dbReference type="Proteomes" id="UP000002588">
    <property type="component" value="Chromosome"/>
</dbReference>
<dbReference type="KEGG" id="azo:azo0427"/>
<dbReference type="EMBL" id="AM406670">
    <property type="protein sequence ID" value="CAL93044.1"/>
    <property type="molecule type" value="Genomic_DNA"/>
</dbReference>
<dbReference type="InterPro" id="IPR036986">
    <property type="entry name" value="S4_RNA-bd_sf"/>
</dbReference>
<dbReference type="InterPro" id="IPR002942">
    <property type="entry name" value="S4_RNA-bd"/>
</dbReference>
<evidence type="ECO:0000256" key="1">
    <source>
        <dbReference type="ARBA" id="ARBA00008396"/>
    </source>
</evidence>
<name>A1K2I9_AZOSB</name>
<dbReference type="Gene3D" id="3.10.290.10">
    <property type="entry name" value="RNA-binding S4 domain"/>
    <property type="match status" value="1"/>
</dbReference>
<dbReference type="HOGENOM" id="CLU_101003_2_1_4"/>